<name>A0ABP9S8A6_9ACTN</name>
<gene>
    <name evidence="2" type="ORF">GCM10023322_52840</name>
</gene>
<keyword evidence="3" id="KW-1185">Reference proteome</keyword>
<accession>A0ABP9S8A6</accession>
<feature type="region of interest" description="Disordered" evidence="1">
    <location>
        <begin position="31"/>
        <end position="54"/>
    </location>
</feature>
<evidence type="ECO:0000256" key="1">
    <source>
        <dbReference type="SAM" id="MobiDB-lite"/>
    </source>
</evidence>
<protein>
    <submittedName>
        <fullName evidence="2">Uncharacterized protein</fullName>
    </submittedName>
</protein>
<evidence type="ECO:0000313" key="2">
    <source>
        <dbReference type="EMBL" id="GAA5192688.1"/>
    </source>
</evidence>
<dbReference type="EMBL" id="BAABJQ010000017">
    <property type="protein sequence ID" value="GAA5192688.1"/>
    <property type="molecule type" value="Genomic_DNA"/>
</dbReference>
<dbReference type="Proteomes" id="UP001501570">
    <property type="component" value="Unassembled WGS sequence"/>
</dbReference>
<evidence type="ECO:0000313" key="3">
    <source>
        <dbReference type="Proteomes" id="UP001501570"/>
    </source>
</evidence>
<organism evidence="2 3">
    <name type="scientific">Rugosimonospora acidiphila</name>
    <dbReference type="NCBI Taxonomy" id="556531"/>
    <lineage>
        <taxon>Bacteria</taxon>
        <taxon>Bacillati</taxon>
        <taxon>Actinomycetota</taxon>
        <taxon>Actinomycetes</taxon>
        <taxon>Micromonosporales</taxon>
        <taxon>Micromonosporaceae</taxon>
        <taxon>Rugosimonospora</taxon>
    </lineage>
</organism>
<proteinExistence type="predicted"/>
<comment type="caution">
    <text evidence="2">The sequence shown here is derived from an EMBL/GenBank/DDBJ whole genome shotgun (WGS) entry which is preliminary data.</text>
</comment>
<sequence length="100" mass="11234">MNTRSKASRIVNKILKSISRLRSGSQIWPHRRHVPHKHPQSSAYDRTSGLAGRPDRVMMPEHLSVLGMLDHAPRTSGGMGIPRPWHAVGGTRLLSQREEN</sequence>
<reference evidence="3" key="1">
    <citation type="journal article" date="2019" name="Int. J. Syst. Evol. Microbiol.">
        <title>The Global Catalogue of Microorganisms (GCM) 10K type strain sequencing project: providing services to taxonomists for standard genome sequencing and annotation.</title>
        <authorList>
            <consortium name="The Broad Institute Genomics Platform"/>
            <consortium name="The Broad Institute Genome Sequencing Center for Infectious Disease"/>
            <person name="Wu L."/>
            <person name="Ma J."/>
        </authorList>
    </citation>
    <scope>NUCLEOTIDE SEQUENCE [LARGE SCALE GENOMIC DNA]</scope>
    <source>
        <strain evidence="3">JCM 18304</strain>
    </source>
</reference>